<protein>
    <submittedName>
        <fullName evidence="2">Uncharacterized protein</fullName>
    </submittedName>
</protein>
<dbReference type="RefSeq" id="WP_145933735.1">
    <property type="nucleotide sequence ID" value="NZ_BNAV01000007.1"/>
</dbReference>
<dbReference type="Proteomes" id="UP000658656">
    <property type="component" value="Unassembled WGS sequence"/>
</dbReference>
<evidence type="ECO:0000313" key="3">
    <source>
        <dbReference type="Proteomes" id="UP000658656"/>
    </source>
</evidence>
<name>A0A8H9MDZ0_9PSEU</name>
<reference evidence="2" key="2">
    <citation type="submission" date="2020-09" db="EMBL/GenBank/DDBJ databases">
        <authorList>
            <person name="Sun Q."/>
            <person name="Zhou Y."/>
        </authorList>
    </citation>
    <scope>NUCLEOTIDE SEQUENCE</scope>
    <source>
        <strain evidence="2">CGMCC 4.7679</strain>
    </source>
</reference>
<sequence>MDLALPRRLSRAARTTVQALWSLPRLTTVLTELRDAVKQIERLATFAAQELPELVYQLESVREQLAAIERRLAAQSNGQPGEVSPGARRSGSRRPS</sequence>
<accession>A0A8H9MDZ0</accession>
<feature type="region of interest" description="Disordered" evidence="1">
    <location>
        <begin position="72"/>
        <end position="96"/>
    </location>
</feature>
<dbReference type="OrthoDB" id="3633028at2"/>
<reference evidence="2" key="1">
    <citation type="journal article" date="2014" name="Int. J. Syst. Evol. Microbiol.">
        <title>Complete genome sequence of Corynebacterium casei LMG S-19264T (=DSM 44701T), isolated from a smear-ripened cheese.</title>
        <authorList>
            <consortium name="US DOE Joint Genome Institute (JGI-PGF)"/>
            <person name="Walter F."/>
            <person name="Albersmeier A."/>
            <person name="Kalinowski J."/>
            <person name="Ruckert C."/>
        </authorList>
    </citation>
    <scope>NUCLEOTIDE SEQUENCE</scope>
    <source>
        <strain evidence="2">CGMCC 4.7679</strain>
    </source>
</reference>
<proteinExistence type="predicted"/>
<organism evidence="2 3">
    <name type="scientific">Amycolatopsis bartoniae</name>
    <dbReference type="NCBI Taxonomy" id="941986"/>
    <lineage>
        <taxon>Bacteria</taxon>
        <taxon>Bacillati</taxon>
        <taxon>Actinomycetota</taxon>
        <taxon>Actinomycetes</taxon>
        <taxon>Pseudonocardiales</taxon>
        <taxon>Pseudonocardiaceae</taxon>
        <taxon>Amycolatopsis</taxon>
    </lineage>
</organism>
<comment type="caution">
    <text evidence="2">The sequence shown here is derived from an EMBL/GenBank/DDBJ whole genome shotgun (WGS) entry which is preliminary data.</text>
</comment>
<dbReference type="AlphaFoldDB" id="A0A8H9MDZ0"/>
<gene>
    <name evidence="2" type="ORF">GCM10017566_46410</name>
</gene>
<dbReference type="EMBL" id="BNAV01000007">
    <property type="protein sequence ID" value="GHF67419.1"/>
    <property type="molecule type" value="Genomic_DNA"/>
</dbReference>
<evidence type="ECO:0000256" key="1">
    <source>
        <dbReference type="SAM" id="MobiDB-lite"/>
    </source>
</evidence>
<evidence type="ECO:0000313" key="2">
    <source>
        <dbReference type="EMBL" id="GHF67419.1"/>
    </source>
</evidence>
<keyword evidence="3" id="KW-1185">Reference proteome</keyword>